<reference evidence="1 2" key="1">
    <citation type="submission" date="2018-09" db="EMBL/GenBank/DDBJ databases">
        <title>Genome comparison of Alicycliphilus sp. BQ1, a polyurethanolytic bacterium, with its closest phylogenetic relatives Alicycliphilus denitrificans BC and K601, unable to attack polyurethane.</title>
        <authorList>
            <person name="Loza-Tavera H."/>
            <person name="Lozano L."/>
            <person name="Cevallos M."/>
            <person name="Maya-Lucas O."/>
            <person name="Garcia-Mena J."/>
            <person name="Hernandez J."/>
        </authorList>
    </citation>
    <scope>NUCLEOTIDE SEQUENCE [LARGE SCALE GENOMIC DNA]</scope>
    <source>
        <strain evidence="1 2">BQ1</strain>
    </source>
</reference>
<dbReference type="InterPro" id="IPR029069">
    <property type="entry name" value="HotDog_dom_sf"/>
</dbReference>
<organism evidence="1 2">
    <name type="scientific">Alicycliphilus denitrificans</name>
    <dbReference type="NCBI Taxonomy" id="179636"/>
    <lineage>
        <taxon>Bacteria</taxon>
        <taxon>Pseudomonadati</taxon>
        <taxon>Pseudomonadota</taxon>
        <taxon>Betaproteobacteria</taxon>
        <taxon>Burkholderiales</taxon>
        <taxon>Comamonadaceae</taxon>
        <taxon>Alicycliphilus</taxon>
    </lineage>
</organism>
<evidence type="ECO:0000313" key="1">
    <source>
        <dbReference type="EMBL" id="RKJ98208.1"/>
    </source>
</evidence>
<name>A0A420KE47_9BURK</name>
<dbReference type="InterPro" id="IPR052342">
    <property type="entry name" value="MCH/BMMD"/>
</dbReference>
<dbReference type="AlphaFoldDB" id="A0A420KE47"/>
<dbReference type="RefSeq" id="WP_094434098.1">
    <property type="nucleotide sequence ID" value="NZ_NKDB02000001.1"/>
</dbReference>
<dbReference type="EMBL" id="NKDB02000001">
    <property type="protein sequence ID" value="RKJ98208.1"/>
    <property type="molecule type" value="Genomic_DNA"/>
</dbReference>
<dbReference type="PANTHER" id="PTHR43664">
    <property type="entry name" value="MONOAMINE OXIDASE-RELATED"/>
    <property type="match status" value="1"/>
</dbReference>
<dbReference type="GO" id="GO:0016829">
    <property type="term" value="F:lyase activity"/>
    <property type="evidence" value="ECO:0007669"/>
    <property type="project" value="InterPro"/>
</dbReference>
<accession>A0A420KE47</accession>
<dbReference type="PANTHER" id="PTHR43664:SF1">
    <property type="entry name" value="BETA-METHYLMALYL-COA DEHYDRATASE"/>
    <property type="match status" value="1"/>
</dbReference>
<proteinExistence type="predicted"/>
<dbReference type="Pfam" id="PF19315">
    <property type="entry name" value="MC_hydratase"/>
    <property type="match status" value="1"/>
</dbReference>
<comment type="caution">
    <text evidence="1">The sequence shown here is derived from an EMBL/GenBank/DDBJ whole genome shotgun (WGS) entry which is preliminary data.</text>
</comment>
<dbReference type="CDD" id="cd03451">
    <property type="entry name" value="FkbR2"/>
    <property type="match status" value="1"/>
</dbReference>
<dbReference type="InterPro" id="IPR048274">
    <property type="entry name" value="MC_hydratase"/>
</dbReference>
<dbReference type="Gene3D" id="3.10.129.10">
    <property type="entry name" value="Hotdog Thioesterase"/>
    <property type="match status" value="1"/>
</dbReference>
<protein>
    <submittedName>
        <fullName evidence="1">MaoC family dehydratase</fullName>
    </submittedName>
</protein>
<evidence type="ECO:0000313" key="2">
    <source>
        <dbReference type="Proteomes" id="UP000216225"/>
    </source>
</evidence>
<dbReference type="SUPFAM" id="SSF54637">
    <property type="entry name" value="Thioesterase/thiol ester dehydrase-isomerase"/>
    <property type="match status" value="1"/>
</dbReference>
<sequence>MTTTTDDTVDFLERSAVEWPRGNRFEDFAIGRRFRHHWGRTVTEADNTLFSTLTLAYNPVYTNAHLARAEGLPGSPVNPLLVFNVVFGLSVEDLSEGGGPFLGVDDLEYLQPVHPGETLYAESEVIQARLADKRPGYGIVQWHTVGCNATGTPVIAFKRANLVRTRN</sequence>
<gene>
    <name evidence="1" type="ORF">CE154_000050</name>
</gene>
<dbReference type="Proteomes" id="UP000216225">
    <property type="component" value="Unassembled WGS sequence"/>
</dbReference>